<dbReference type="OrthoDB" id="9815144at2"/>
<dbReference type="HOGENOM" id="CLU_942556_0_0_9"/>
<dbReference type="EMBL" id="LT669839">
    <property type="protein sequence ID" value="SHD75577.1"/>
    <property type="molecule type" value="Genomic_DNA"/>
</dbReference>
<dbReference type="Proteomes" id="UP000245423">
    <property type="component" value="Chromosome 1"/>
</dbReference>
<dbReference type="Pfam" id="PF02585">
    <property type="entry name" value="PIG-L"/>
    <property type="match status" value="1"/>
</dbReference>
<protein>
    <recommendedName>
        <fullName evidence="3">PIG-L family deacetylase</fullName>
    </recommendedName>
</protein>
<name>M1ZFB8_9FIRM</name>
<dbReference type="InterPro" id="IPR024078">
    <property type="entry name" value="LmbE-like_dom_sf"/>
</dbReference>
<evidence type="ECO:0000313" key="1">
    <source>
        <dbReference type="EMBL" id="SHD75577.1"/>
    </source>
</evidence>
<evidence type="ECO:0000313" key="2">
    <source>
        <dbReference type="Proteomes" id="UP000245423"/>
    </source>
</evidence>
<proteinExistence type="predicted"/>
<organism evidence="1 2">
    <name type="scientific">[Clostridium] ultunense Esp</name>
    <dbReference type="NCBI Taxonomy" id="1288971"/>
    <lineage>
        <taxon>Bacteria</taxon>
        <taxon>Bacillati</taxon>
        <taxon>Bacillota</taxon>
        <taxon>Tissierellia</taxon>
        <taxon>Tissierellales</taxon>
        <taxon>Tepidimicrobiaceae</taxon>
        <taxon>Schnuerera</taxon>
    </lineage>
</organism>
<reference evidence="1 2" key="1">
    <citation type="submission" date="2016-11" db="EMBL/GenBank/DDBJ databases">
        <authorList>
            <person name="Manzoor S."/>
        </authorList>
    </citation>
    <scope>NUCLEOTIDE SEQUENCE [LARGE SCALE GENOMIC DNA]</scope>
    <source>
        <strain evidence="1">Clostridium ultunense strain Esp</strain>
    </source>
</reference>
<dbReference type="InterPro" id="IPR003737">
    <property type="entry name" value="GlcNAc_PI_deacetylase-related"/>
</dbReference>
<dbReference type="SUPFAM" id="SSF102588">
    <property type="entry name" value="LmbE-like"/>
    <property type="match status" value="1"/>
</dbReference>
<dbReference type="Gene3D" id="3.40.50.10320">
    <property type="entry name" value="LmbE-like"/>
    <property type="match status" value="1"/>
</dbReference>
<dbReference type="AlphaFoldDB" id="M1ZFB8"/>
<dbReference type="PANTHER" id="PTHR12993">
    <property type="entry name" value="N-ACETYLGLUCOSAMINYL-PHOSPHATIDYLINOSITOL DE-N-ACETYLASE-RELATED"/>
    <property type="match status" value="1"/>
</dbReference>
<gene>
    <name evidence="1" type="ORF">CUESP1_0178</name>
</gene>
<dbReference type="RefSeq" id="WP_005587030.1">
    <property type="nucleotide sequence ID" value="NZ_LT669839.1"/>
</dbReference>
<dbReference type="GO" id="GO:0016811">
    <property type="term" value="F:hydrolase activity, acting on carbon-nitrogen (but not peptide) bonds, in linear amides"/>
    <property type="evidence" value="ECO:0007669"/>
    <property type="project" value="TreeGrafter"/>
</dbReference>
<keyword evidence="2" id="KW-1185">Reference proteome</keyword>
<sequence>MFKNLVKKILKHPLKLINSIYTYFYYKNSPKRKSIEIDSMIGTGEKVLVLSPHVDDETIGLGATLLKYKKADNEMALVYLTDGGGSISDLSRSELVNKRRKEGERVKEVYGFDSLYFLDELDGQLDSSNRKLVEKIIDILEEEKPAIIYTPFLIDGHRDHVETTKALIKALEVWNENFDKVYMYEVNCPIIPLLVNSISIMDEDLYNKKRDKYKIFTSQWAMGFGVFRLLDRRKRWIAKEGFGAEIFVKTNFKSLFYMEKTLEKADFKPEYFRQLSSEYNLLLSFTTNKALKEEYSQKISSILSKELSNNKILQYEQ</sequence>
<dbReference type="PANTHER" id="PTHR12993:SF11">
    <property type="entry name" value="N-ACETYLGLUCOSAMINYL-PHOSPHATIDYLINOSITOL DE-N-ACETYLASE"/>
    <property type="match status" value="1"/>
</dbReference>
<evidence type="ECO:0008006" key="3">
    <source>
        <dbReference type="Google" id="ProtNLM"/>
    </source>
</evidence>
<accession>M1ZFB8</accession>